<dbReference type="InterPro" id="IPR026021">
    <property type="entry name" value="YdjA-like"/>
</dbReference>
<evidence type="ECO:0000256" key="8">
    <source>
        <dbReference type="PIRSR" id="PIRSR000232-1"/>
    </source>
</evidence>
<feature type="binding site" description="in other chain" evidence="8">
    <location>
        <begin position="131"/>
        <end position="133"/>
    </location>
    <ligand>
        <name>FMN</name>
        <dbReference type="ChEBI" id="CHEBI:58210"/>
        <note>ligand shared between dimeric partners</note>
    </ligand>
</feature>
<protein>
    <recommendedName>
        <fullName evidence="7">Putative NAD(P)H nitroreductase</fullName>
        <ecNumber evidence="7">1.-.-.-</ecNumber>
    </recommendedName>
</protein>
<dbReference type="STRING" id="23.BEL05_03610"/>
<dbReference type="AlphaFoldDB" id="A0A1E5INI9"/>
<evidence type="ECO:0000256" key="2">
    <source>
        <dbReference type="ARBA" id="ARBA00022630"/>
    </source>
</evidence>
<dbReference type="PANTHER" id="PTHR43821:SF1">
    <property type="entry name" value="NAD(P)H NITROREDUCTASE YDJA-RELATED"/>
    <property type="match status" value="1"/>
</dbReference>
<evidence type="ECO:0000256" key="4">
    <source>
        <dbReference type="ARBA" id="ARBA00022857"/>
    </source>
</evidence>
<name>A0A1E5INI9_SHECO</name>
<keyword evidence="5 7" id="KW-0560">Oxidoreductase</keyword>
<evidence type="ECO:0000313" key="11">
    <source>
        <dbReference type="Proteomes" id="UP000095230"/>
    </source>
</evidence>
<gene>
    <name evidence="10" type="ORF">BEL05_03610</name>
</gene>
<dbReference type="NCBIfam" id="NF008088">
    <property type="entry name" value="PRK10828.1"/>
    <property type="match status" value="1"/>
</dbReference>
<evidence type="ECO:0000256" key="3">
    <source>
        <dbReference type="ARBA" id="ARBA00022643"/>
    </source>
</evidence>
<keyword evidence="6 7" id="KW-0520">NAD</keyword>
<feature type="binding site" description="in other chain" evidence="8">
    <location>
        <begin position="10"/>
        <end position="12"/>
    </location>
    <ligand>
        <name>FMN</name>
        <dbReference type="ChEBI" id="CHEBI:58210"/>
        <note>ligand shared between dimeric partners</note>
    </ligand>
</feature>
<keyword evidence="3 7" id="KW-0288">FMN</keyword>
<evidence type="ECO:0000256" key="6">
    <source>
        <dbReference type="ARBA" id="ARBA00023027"/>
    </source>
</evidence>
<dbReference type="EC" id="1.-.-.-" evidence="7"/>
<keyword evidence="2 7" id="KW-0285">Flavoprotein</keyword>
<evidence type="ECO:0000313" key="10">
    <source>
        <dbReference type="EMBL" id="OEG72092.1"/>
    </source>
</evidence>
<dbReference type="PIRSF" id="PIRSF000232">
    <property type="entry name" value="YdjA"/>
    <property type="match status" value="1"/>
</dbReference>
<organism evidence="10 11">
    <name type="scientific">Shewanella colwelliana</name>
    <name type="common">Alteromonas colwelliana</name>
    <dbReference type="NCBI Taxonomy" id="23"/>
    <lineage>
        <taxon>Bacteria</taxon>
        <taxon>Pseudomonadati</taxon>
        <taxon>Pseudomonadota</taxon>
        <taxon>Gammaproteobacteria</taxon>
        <taxon>Alteromonadales</taxon>
        <taxon>Shewanellaceae</taxon>
        <taxon>Shewanella</taxon>
    </lineage>
</organism>
<dbReference type="InterPro" id="IPR029479">
    <property type="entry name" value="Nitroreductase"/>
</dbReference>
<feature type="domain" description="Nitroreductase" evidence="9">
    <location>
        <begin position="19"/>
        <end position="161"/>
    </location>
</feature>
<comment type="cofactor">
    <cofactor evidence="8">
        <name>FMN</name>
        <dbReference type="ChEBI" id="CHEBI:58210"/>
    </cofactor>
    <text evidence="8">Binds 1 FMN per subunit.</text>
</comment>
<sequence>MDAIELLLTRQSSPRLVAPAPNAEQLNTILSAAIRVPDHAGLNPWEFIVASGDGLAKLGQLFVNASAAEGSDESTQAKMANMPQRAPMVITVVAKVVEHAKVPALEQHLAVGCACMAMQQAAFALGLGGIWRTGGLAFNRVLHKDLGLRDNDQIIGFLYLGTPAVTAPIKPTKLATDVVRYL</sequence>
<proteinExistence type="inferred from homology"/>
<dbReference type="Proteomes" id="UP000095230">
    <property type="component" value="Unassembled WGS sequence"/>
</dbReference>
<evidence type="ECO:0000259" key="9">
    <source>
        <dbReference type="Pfam" id="PF00881"/>
    </source>
</evidence>
<evidence type="ECO:0000256" key="5">
    <source>
        <dbReference type="ARBA" id="ARBA00023002"/>
    </source>
</evidence>
<dbReference type="PANTHER" id="PTHR43821">
    <property type="entry name" value="NAD(P)H NITROREDUCTASE YDJA-RELATED"/>
    <property type="match status" value="1"/>
</dbReference>
<comment type="caution">
    <text evidence="10">The sequence shown here is derived from an EMBL/GenBank/DDBJ whole genome shotgun (WGS) entry which is preliminary data.</text>
</comment>
<dbReference type="RefSeq" id="WP_069672038.1">
    <property type="nucleotide sequence ID" value="NZ_JBHOHD010000004.1"/>
</dbReference>
<accession>A0A1E5INI9</accession>
<feature type="binding site" evidence="8">
    <location>
        <position position="35"/>
    </location>
    <ligand>
        <name>FMN</name>
        <dbReference type="ChEBI" id="CHEBI:58210"/>
        <note>ligand shared between dimeric partners</note>
    </ligand>
</feature>
<feature type="binding site" evidence="8">
    <location>
        <position position="39"/>
    </location>
    <ligand>
        <name>FMN</name>
        <dbReference type="ChEBI" id="CHEBI:58210"/>
        <note>ligand shared between dimeric partners</note>
    </ligand>
</feature>
<reference evidence="10 11" key="1">
    <citation type="submission" date="2016-07" db="EMBL/GenBank/DDBJ databases">
        <title>Whole-genome of two Shewanella species isolated from a digestive organ of sea cucumber Apostichopus japonicus Selenka 1867.</title>
        <authorList>
            <person name="Hong H.-H."/>
            <person name="Choi H."/>
            <person name="Cheon S."/>
            <person name="Oh J.-S."/>
            <person name="Lee H.-G."/>
            <person name="Park C."/>
        </authorList>
    </citation>
    <scope>NUCLEOTIDE SEQUENCE [LARGE SCALE GENOMIC DNA]</scope>
    <source>
        <strain evidence="10 11">CSB03KR</strain>
    </source>
</reference>
<dbReference type="EMBL" id="MCBT01000048">
    <property type="protein sequence ID" value="OEG72092.1"/>
    <property type="molecule type" value="Genomic_DNA"/>
</dbReference>
<dbReference type="SUPFAM" id="SSF55469">
    <property type="entry name" value="FMN-dependent nitroreductase-like"/>
    <property type="match status" value="1"/>
</dbReference>
<comment type="similarity">
    <text evidence="1 7">Belongs to the nitroreductase family.</text>
</comment>
<keyword evidence="4 7" id="KW-0521">NADP</keyword>
<dbReference type="GO" id="GO:0016491">
    <property type="term" value="F:oxidoreductase activity"/>
    <property type="evidence" value="ECO:0007669"/>
    <property type="project" value="UniProtKB-UniRule"/>
</dbReference>
<dbReference type="CDD" id="cd02135">
    <property type="entry name" value="YdjA-like"/>
    <property type="match status" value="1"/>
</dbReference>
<dbReference type="InterPro" id="IPR052530">
    <property type="entry name" value="NAD(P)H_nitroreductase"/>
</dbReference>
<dbReference type="OrthoDB" id="9804207at2"/>
<dbReference type="Pfam" id="PF00881">
    <property type="entry name" value="Nitroreductase"/>
    <property type="match status" value="1"/>
</dbReference>
<evidence type="ECO:0000256" key="1">
    <source>
        <dbReference type="ARBA" id="ARBA00007118"/>
    </source>
</evidence>
<dbReference type="InterPro" id="IPR000415">
    <property type="entry name" value="Nitroreductase-like"/>
</dbReference>
<dbReference type="Gene3D" id="3.40.109.10">
    <property type="entry name" value="NADH Oxidase"/>
    <property type="match status" value="1"/>
</dbReference>
<evidence type="ECO:0000256" key="7">
    <source>
        <dbReference type="PIRNR" id="PIRNR000232"/>
    </source>
</evidence>